<dbReference type="Proteomes" id="UP001162031">
    <property type="component" value="Unassembled WGS sequence"/>
</dbReference>
<evidence type="ECO:0000313" key="3">
    <source>
        <dbReference type="EMBL" id="CAI5742630.1"/>
    </source>
</evidence>
<reference evidence="3" key="1">
    <citation type="submission" date="2022-12" db="EMBL/GenBank/DDBJ databases">
        <authorList>
            <person name="Webb A."/>
        </authorList>
    </citation>
    <scope>NUCLEOTIDE SEQUENCE</scope>
    <source>
        <strain evidence="3">Hp1</strain>
    </source>
</reference>
<evidence type="ECO:0008006" key="5">
    <source>
        <dbReference type="Google" id="ProtNLM"/>
    </source>
</evidence>
<organism evidence="3 4">
    <name type="scientific">Hyaloperonospora brassicae</name>
    <name type="common">Brassica downy mildew</name>
    <name type="synonym">Peronospora brassicae</name>
    <dbReference type="NCBI Taxonomy" id="162125"/>
    <lineage>
        <taxon>Eukaryota</taxon>
        <taxon>Sar</taxon>
        <taxon>Stramenopiles</taxon>
        <taxon>Oomycota</taxon>
        <taxon>Peronosporomycetes</taxon>
        <taxon>Peronosporales</taxon>
        <taxon>Peronosporaceae</taxon>
        <taxon>Hyaloperonospora</taxon>
    </lineage>
</organism>
<keyword evidence="4" id="KW-1185">Reference proteome</keyword>
<sequence length="74" mass="8075">MMTMTVTAVTATGALMTSVLLATEMNDKDSRDDKGDVYSQKAGGGTKRRSGDDDDMDSRENDDVYGMQPSVYRN</sequence>
<proteinExistence type="predicted"/>
<name>A0AAV0V429_HYABA</name>
<accession>A0AAV0V429</accession>
<gene>
    <name evidence="3" type="ORF">HBR001_LOCUS9076</name>
</gene>
<feature type="signal peptide" evidence="2">
    <location>
        <begin position="1"/>
        <end position="22"/>
    </location>
</feature>
<dbReference type="AlphaFoldDB" id="A0AAV0V429"/>
<evidence type="ECO:0000313" key="4">
    <source>
        <dbReference type="Proteomes" id="UP001162031"/>
    </source>
</evidence>
<protein>
    <recommendedName>
        <fullName evidence="5">RxLR effector candidate protein</fullName>
    </recommendedName>
</protein>
<dbReference type="EMBL" id="CANTFL010001475">
    <property type="protein sequence ID" value="CAI5742630.1"/>
    <property type="molecule type" value="Genomic_DNA"/>
</dbReference>
<evidence type="ECO:0000256" key="2">
    <source>
        <dbReference type="SAM" id="SignalP"/>
    </source>
</evidence>
<evidence type="ECO:0000256" key="1">
    <source>
        <dbReference type="SAM" id="MobiDB-lite"/>
    </source>
</evidence>
<feature type="compositionally biased region" description="Basic and acidic residues" evidence="1">
    <location>
        <begin position="25"/>
        <end position="36"/>
    </location>
</feature>
<comment type="caution">
    <text evidence="3">The sequence shown here is derived from an EMBL/GenBank/DDBJ whole genome shotgun (WGS) entry which is preliminary data.</text>
</comment>
<keyword evidence="2" id="KW-0732">Signal</keyword>
<feature type="chain" id="PRO_5043505394" description="RxLR effector candidate protein" evidence="2">
    <location>
        <begin position="23"/>
        <end position="74"/>
    </location>
</feature>
<feature type="region of interest" description="Disordered" evidence="1">
    <location>
        <begin position="25"/>
        <end position="74"/>
    </location>
</feature>